<accession>A0ACB8CWG7</accession>
<reference evidence="1" key="1">
    <citation type="submission" date="2020-05" db="EMBL/GenBank/DDBJ databases">
        <title>Large-scale comparative analyses of tick genomes elucidate their genetic diversity and vector capacities.</title>
        <authorList>
            <person name="Jia N."/>
            <person name="Wang J."/>
            <person name="Shi W."/>
            <person name="Du L."/>
            <person name="Sun Y."/>
            <person name="Zhan W."/>
            <person name="Jiang J."/>
            <person name="Wang Q."/>
            <person name="Zhang B."/>
            <person name="Ji P."/>
            <person name="Sakyi L.B."/>
            <person name="Cui X."/>
            <person name="Yuan T."/>
            <person name="Jiang B."/>
            <person name="Yang W."/>
            <person name="Lam T.T.-Y."/>
            <person name="Chang Q."/>
            <person name="Ding S."/>
            <person name="Wang X."/>
            <person name="Zhu J."/>
            <person name="Ruan X."/>
            <person name="Zhao L."/>
            <person name="Wei J."/>
            <person name="Que T."/>
            <person name="Du C."/>
            <person name="Cheng J."/>
            <person name="Dai P."/>
            <person name="Han X."/>
            <person name="Huang E."/>
            <person name="Gao Y."/>
            <person name="Liu J."/>
            <person name="Shao H."/>
            <person name="Ye R."/>
            <person name="Li L."/>
            <person name="Wei W."/>
            <person name="Wang X."/>
            <person name="Wang C."/>
            <person name="Yang T."/>
            <person name="Huo Q."/>
            <person name="Li W."/>
            <person name="Guo W."/>
            <person name="Chen H."/>
            <person name="Zhou L."/>
            <person name="Ni X."/>
            <person name="Tian J."/>
            <person name="Zhou Y."/>
            <person name="Sheng Y."/>
            <person name="Liu T."/>
            <person name="Pan Y."/>
            <person name="Xia L."/>
            <person name="Li J."/>
            <person name="Zhao F."/>
            <person name="Cao W."/>
        </authorList>
    </citation>
    <scope>NUCLEOTIDE SEQUENCE</scope>
    <source>
        <strain evidence="1">Dsil-2018</strain>
    </source>
</reference>
<dbReference type="EMBL" id="CM023473">
    <property type="protein sequence ID" value="KAH7953520.1"/>
    <property type="molecule type" value="Genomic_DNA"/>
</dbReference>
<dbReference type="Proteomes" id="UP000821865">
    <property type="component" value="Chromosome 4"/>
</dbReference>
<gene>
    <name evidence="1" type="ORF">HPB49_009608</name>
</gene>
<comment type="caution">
    <text evidence="1">The sequence shown here is derived from an EMBL/GenBank/DDBJ whole genome shotgun (WGS) entry which is preliminary data.</text>
</comment>
<proteinExistence type="predicted"/>
<protein>
    <submittedName>
        <fullName evidence="1">Uncharacterized protein</fullName>
    </submittedName>
</protein>
<organism evidence="1 2">
    <name type="scientific">Dermacentor silvarum</name>
    <name type="common">Tick</name>
    <dbReference type="NCBI Taxonomy" id="543639"/>
    <lineage>
        <taxon>Eukaryota</taxon>
        <taxon>Metazoa</taxon>
        <taxon>Ecdysozoa</taxon>
        <taxon>Arthropoda</taxon>
        <taxon>Chelicerata</taxon>
        <taxon>Arachnida</taxon>
        <taxon>Acari</taxon>
        <taxon>Parasitiformes</taxon>
        <taxon>Ixodida</taxon>
        <taxon>Ixodoidea</taxon>
        <taxon>Ixodidae</taxon>
        <taxon>Rhipicephalinae</taxon>
        <taxon>Dermacentor</taxon>
    </lineage>
</organism>
<evidence type="ECO:0000313" key="1">
    <source>
        <dbReference type="EMBL" id="KAH7953520.1"/>
    </source>
</evidence>
<keyword evidence="2" id="KW-1185">Reference proteome</keyword>
<name>A0ACB8CWG7_DERSI</name>
<evidence type="ECO:0000313" key="2">
    <source>
        <dbReference type="Proteomes" id="UP000821865"/>
    </source>
</evidence>
<sequence>MQRPVSQDGAATIKLSLRYGIEIGISGREPEKTATPMATKVFRAVIMGPPGSGKGTISEWIVRDFALKYLSCGDLMRQNVRNKTQLGLEMAPYMEKGQLVPDEMVTKFILHEMNNTYKNEHWLLDGFPRTVPQAEALYKDTDLSCVLNLAVPEEEITKRIEGRWIHAASGRTYHTEFNPPKVPFKDDVTGEPLEQRADDKPATVRARLATYRAQTEPLLAYYDKKGLLHEFHGTKSKEIWPHVYKYLSSIRKPVRALSID</sequence>